<feature type="transmembrane region" description="Helical" evidence="1">
    <location>
        <begin position="49"/>
        <end position="75"/>
    </location>
</feature>
<dbReference type="RefSeq" id="WP_133250151.1">
    <property type="nucleotide sequence ID" value="NZ_QFLI01000104.1"/>
</dbReference>
<comment type="caution">
    <text evidence="2">The sequence shown here is derived from an EMBL/GenBank/DDBJ whole genome shotgun (WGS) entry which is preliminary data.</text>
</comment>
<keyword evidence="1" id="KW-1133">Transmembrane helix</keyword>
<gene>
    <name evidence="2" type="ORF">DF185_23140</name>
</gene>
<reference evidence="2 3" key="1">
    <citation type="submission" date="2018-05" db="EMBL/GenBank/DDBJ databases">
        <title>Marinifilum breve JC075T sp. nov., a marine bacterium isolated from Yongle Blue Hole in the South China Sea.</title>
        <authorList>
            <person name="Fu T."/>
        </authorList>
    </citation>
    <scope>NUCLEOTIDE SEQUENCE [LARGE SCALE GENOMIC DNA]</scope>
    <source>
        <strain evidence="2 3">JC075</strain>
    </source>
</reference>
<keyword evidence="1" id="KW-0472">Membrane</keyword>
<organism evidence="2 3">
    <name type="scientific">Marinifilum breve</name>
    <dbReference type="NCBI Taxonomy" id="2184082"/>
    <lineage>
        <taxon>Bacteria</taxon>
        <taxon>Pseudomonadati</taxon>
        <taxon>Bacteroidota</taxon>
        <taxon>Bacteroidia</taxon>
        <taxon>Marinilabiliales</taxon>
        <taxon>Marinifilaceae</taxon>
    </lineage>
</organism>
<dbReference type="EMBL" id="QFLI01000104">
    <property type="protein sequence ID" value="PXX93889.1"/>
    <property type="molecule type" value="Genomic_DNA"/>
</dbReference>
<feature type="non-terminal residue" evidence="2">
    <location>
        <position position="77"/>
    </location>
</feature>
<proteinExistence type="predicted"/>
<evidence type="ECO:0000313" key="3">
    <source>
        <dbReference type="Proteomes" id="UP000248079"/>
    </source>
</evidence>
<evidence type="ECO:0000256" key="1">
    <source>
        <dbReference type="SAM" id="Phobius"/>
    </source>
</evidence>
<name>A0A2V3ZQ16_9BACT</name>
<dbReference type="AlphaFoldDB" id="A0A2V3ZQ16"/>
<keyword evidence="1" id="KW-0812">Transmembrane</keyword>
<keyword evidence="3" id="KW-1185">Reference proteome</keyword>
<dbReference type="Proteomes" id="UP000248079">
    <property type="component" value="Unassembled WGS sequence"/>
</dbReference>
<evidence type="ECO:0000313" key="2">
    <source>
        <dbReference type="EMBL" id="PXX93889.1"/>
    </source>
</evidence>
<accession>A0A2V3ZQ16</accession>
<protein>
    <submittedName>
        <fullName evidence="2">Uncharacterized protein</fullName>
    </submittedName>
</protein>
<sequence>MRRSHVLLAGLAVASALGALILGLAGGGATVIAILAAVEANRTLALTIFAVWALLANCLILPAGSLSVMAAGALFGT</sequence>